<accession>A0AAD5DDG7</accession>
<feature type="chain" id="PRO_5042121942" description="Phytocyanin domain-containing protein" evidence="1">
    <location>
        <begin position="25"/>
        <end position="99"/>
    </location>
</feature>
<dbReference type="PROSITE" id="PS51485">
    <property type="entry name" value="PHYTOCYANIN"/>
    <property type="match status" value="1"/>
</dbReference>
<evidence type="ECO:0000313" key="3">
    <source>
        <dbReference type="EMBL" id="KAI7835497.1"/>
    </source>
</evidence>
<feature type="signal peptide" evidence="1">
    <location>
        <begin position="1"/>
        <end position="24"/>
    </location>
</feature>
<dbReference type="GO" id="GO:0009055">
    <property type="term" value="F:electron transfer activity"/>
    <property type="evidence" value="ECO:0007669"/>
    <property type="project" value="InterPro"/>
</dbReference>
<dbReference type="Pfam" id="PF02298">
    <property type="entry name" value="Cu_bind_like"/>
    <property type="match status" value="1"/>
</dbReference>
<protein>
    <recommendedName>
        <fullName evidence="2">Phytocyanin domain-containing protein</fullName>
    </recommendedName>
</protein>
<reference evidence="3" key="1">
    <citation type="submission" date="2020-11" db="EMBL/GenBank/DDBJ databases">
        <title>Chlorella ohadii genome sequencing and assembly.</title>
        <authorList>
            <person name="Murik O."/>
            <person name="Treves H."/>
            <person name="Kedem I."/>
            <person name="Shotland Y."/>
            <person name="Kaplan A."/>
        </authorList>
    </citation>
    <scope>NUCLEOTIDE SEQUENCE</scope>
    <source>
        <strain evidence="3">1</strain>
    </source>
</reference>
<dbReference type="InterPro" id="IPR003245">
    <property type="entry name" value="Phytocyanin_dom"/>
</dbReference>
<evidence type="ECO:0000259" key="2">
    <source>
        <dbReference type="PROSITE" id="PS51485"/>
    </source>
</evidence>
<dbReference type="Gene3D" id="2.60.40.420">
    <property type="entry name" value="Cupredoxins - blue copper proteins"/>
    <property type="match status" value="1"/>
</dbReference>
<dbReference type="EMBL" id="JADXDR010000256">
    <property type="protein sequence ID" value="KAI7835497.1"/>
    <property type="molecule type" value="Genomic_DNA"/>
</dbReference>
<feature type="domain" description="Phytocyanin" evidence="2">
    <location>
        <begin position="1"/>
        <end position="99"/>
    </location>
</feature>
<organism evidence="3 4">
    <name type="scientific">Chlorella ohadii</name>
    <dbReference type="NCBI Taxonomy" id="2649997"/>
    <lineage>
        <taxon>Eukaryota</taxon>
        <taxon>Viridiplantae</taxon>
        <taxon>Chlorophyta</taxon>
        <taxon>core chlorophytes</taxon>
        <taxon>Trebouxiophyceae</taxon>
        <taxon>Chlorellales</taxon>
        <taxon>Chlorellaceae</taxon>
        <taxon>Chlorella clade</taxon>
        <taxon>Chlorella</taxon>
    </lineage>
</organism>
<proteinExistence type="predicted"/>
<name>A0AAD5DDG7_9CHLO</name>
<evidence type="ECO:0000256" key="1">
    <source>
        <dbReference type="SAM" id="SignalP"/>
    </source>
</evidence>
<keyword evidence="1" id="KW-0732">Signal</keyword>
<dbReference type="SUPFAM" id="SSF49503">
    <property type="entry name" value="Cupredoxins"/>
    <property type="match status" value="1"/>
</dbReference>
<dbReference type="InterPro" id="IPR008972">
    <property type="entry name" value="Cupredoxin"/>
</dbReference>
<dbReference type="AlphaFoldDB" id="A0AAD5DDG7"/>
<sequence>MSGWLASTLLSNLPCLQLIQVGDAVEFTWSGNHDVWRVPEAACPSAFEAGAGLEEVAPPSVGGSTTVMFDTPGTYHFACSVGGGGHCNNGMLITFEVEP</sequence>
<dbReference type="Proteomes" id="UP001205105">
    <property type="component" value="Unassembled WGS sequence"/>
</dbReference>
<evidence type="ECO:0000313" key="4">
    <source>
        <dbReference type="Proteomes" id="UP001205105"/>
    </source>
</evidence>
<comment type="caution">
    <text evidence="3">The sequence shown here is derived from an EMBL/GenBank/DDBJ whole genome shotgun (WGS) entry which is preliminary data.</text>
</comment>
<gene>
    <name evidence="3" type="ORF">COHA_010603</name>
</gene>
<keyword evidence="4" id="KW-1185">Reference proteome</keyword>